<evidence type="ECO:0000313" key="2">
    <source>
        <dbReference type="EMBL" id="AUI69874.1"/>
    </source>
</evidence>
<keyword evidence="1" id="KW-0175">Coiled coil</keyword>
<dbReference type="EMBL" id="CP018889">
    <property type="protein sequence ID" value="AUI69874.1"/>
    <property type="molecule type" value="Genomic_DNA"/>
</dbReference>
<feature type="coiled-coil region" evidence="1">
    <location>
        <begin position="277"/>
        <end position="388"/>
    </location>
</feature>
<keyword evidence="3" id="KW-1185">Reference proteome</keyword>
<sequence>MSNTDNLKIIMVNDGDNATLSCVPTPVTPIDNLKMESASHPARVIGTSITISGALAVARVASGCCLWNCNFSATVSISLTLKLESDTVLTVSLASNQAIAPDTTRNYAFNFFTETAYDEFIITITDTNNTDSYIDVGRLFIGLALSPQINIEYGYSWGHEDDSEQERTAGNSLQSDNLPTYRTLQFPLNHLRESERATWAASIAYVGKKKQIFVCLFPNTSGKRAVDFAFMGKFTALGKFSGAGYDRYQLQFTIEETVGGNETGTTDSLSLSYLSQITTLQQQVVQLQTTIASLQSQINTLQVAGYVLPEQFEEVQAELATVQAELATVQAELTTVQAELTTAQADLATAQADLAIAQADLVTVQAELTTAQSEIVALESTLSEVQKSLVNHGTLAPLTLTLVDSEVYQVAIAFVGSSVDELAVAF</sequence>
<gene>
    <name evidence="2" type="ORF">BLE401_15020</name>
</gene>
<accession>A0A2N9YHB7</accession>
<proteinExistence type="predicted"/>
<dbReference type="Proteomes" id="UP000234271">
    <property type="component" value="Chromosome"/>
</dbReference>
<name>A0A2N9YHB7_9GAMM</name>
<evidence type="ECO:0000256" key="1">
    <source>
        <dbReference type="SAM" id="Coils"/>
    </source>
</evidence>
<dbReference type="AlphaFoldDB" id="A0A2N9YHB7"/>
<dbReference type="KEGG" id="blep:AL038_09280"/>
<dbReference type="OrthoDB" id="6152791at2"/>
<dbReference type="STRING" id="288004.AL038_09280"/>
<protein>
    <submittedName>
        <fullName evidence="2">Uncharacterized protein</fullName>
    </submittedName>
</protein>
<reference evidence="3" key="1">
    <citation type="submission" date="2016-12" db="EMBL/GenBank/DDBJ databases">
        <title>Complete Genome Sequence of Beggiatoa leptomitiformis D-401.</title>
        <authorList>
            <person name="Fomenkov A."/>
            <person name="Vincze T."/>
            <person name="Grabovich M."/>
            <person name="Anton B.P."/>
            <person name="Dubinina G."/>
            <person name="Orlova M."/>
            <person name="Belousova E."/>
            <person name="Roberts R.J."/>
        </authorList>
    </citation>
    <scope>NUCLEOTIDE SEQUENCE [LARGE SCALE GENOMIC DNA]</scope>
    <source>
        <strain evidence="3">D-401</strain>
    </source>
</reference>
<dbReference type="RefSeq" id="WP_062152168.1">
    <property type="nucleotide sequence ID" value="NZ_CP012373.2"/>
</dbReference>
<dbReference type="SUPFAM" id="SSF57997">
    <property type="entry name" value="Tropomyosin"/>
    <property type="match status" value="1"/>
</dbReference>
<dbReference type="Gene3D" id="1.10.287.1490">
    <property type="match status" value="1"/>
</dbReference>
<evidence type="ECO:0000313" key="3">
    <source>
        <dbReference type="Proteomes" id="UP000234271"/>
    </source>
</evidence>
<organism evidence="2 3">
    <name type="scientific">Beggiatoa leptomitoformis</name>
    <dbReference type="NCBI Taxonomy" id="288004"/>
    <lineage>
        <taxon>Bacteria</taxon>
        <taxon>Pseudomonadati</taxon>
        <taxon>Pseudomonadota</taxon>
        <taxon>Gammaproteobacteria</taxon>
        <taxon>Thiotrichales</taxon>
        <taxon>Thiotrichaceae</taxon>
        <taxon>Beggiatoa</taxon>
    </lineage>
</organism>